<evidence type="ECO:0000256" key="6">
    <source>
        <dbReference type="SAM" id="MobiDB-lite"/>
    </source>
</evidence>
<feature type="transmembrane region" description="Helical" evidence="7">
    <location>
        <begin position="149"/>
        <end position="172"/>
    </location>
</feature>
<dbReference type="EMBL" id="JACVVK020000120">
    <property type="protein sequence ID" value="KAK7491037.1"/>
    <property type="molecule type" value="Genomic_DNA"/>
</dbReference>
<feature type="transmembrane region" description="Helical" evidence="7">
    <location>
        <begin position="113"/>
        <end position="143"/>
    </location>
</feature>
<evidence type="ECO:0000256" key="3">
    <source>
        <dbReference type="ARBA" id="ARBA00022692"/>
    </source>
</evidence>
<feature type="transmembrane region" description="Helical" evidence="7">
    <location>
        <begin position="33"/>
        <end position="54"/>
    </location>
</feature>
<dbReference type="AlphaFoldDB" id="A0ABD0KW92"/>
<accession>A0ABD0KW92</accession>
<keyword evidence="3 7" id="KW-0812">Transmembrane</keyword>
<comment type="caution">
    <text evidence="8">The sequence shown here is derived from an EMBL/GenBank/DDBJ whole genome shotgun (WGS) entry which is preliminary data.</text>
</comment>
<comment type="similarity">
    <text evidence="2">Belongs to the MS4A family.</text>
</comment>
<dbReference type="Pfam" id="PF04103">
    <property type="entry name" value="CD20"/>
    <property type="match status" value="1"/>
</dbReference>
<organism evidence="8 9">
    <name type="scientific">Batillaria attramentaria</name>
    <dbReference type="NCBI Taxonomy" id="370345"/>
    <lineage>
        <taxon>Eukaryota</taxon>
        <taxon>Metazoa</taxon>
        <taxon>Spiralia</taxon>
        <taxon>Lophotrochozoa</taxon>
        <taxon>Mollusca</taxon>
        <taxon>Gastropoda</taxon>
        <taxon>Caenogastropoda</taxon>
        <taxon>Sorbeoconcha</taxon>
        <taxon>Cerithioidea</taxon>
        <taxon>Batillariidae</taxon>
        <taxon>Batillaria</taxon>
    </lineage>
</organism>
<evidence type="ECO:0000256" key="5">
    <source>
        <dbReference type="ARBA" id="ARBA00023136"/>
    </source>
</evidence>
<evidence type="ECO:0000313" key="8">
    <source>
        <dbReference type="EMBL" id="KAK7491037.1"/>
    </source>
</evidence>
<dbReference type="Proteomes" id="UP001519460">
    <property type="component" value="Unassembled WGS sequence"/>
</dbReference>
<dbReference type="PANTHER" id="PTHR23320">
    <property type="entry name" value="MEMBRANE-SPANNING 4-DOMAINS SUBFAMILY A MS4A -RELATED"/>
    <property type="match status" value="1"/>
</dbReference>
<dbReference type="GO" id="GO:0016020">
    <property type="term" value="C:membrane"/>
    <property type="evidence" value="ECO:0007669"/>
    <property type="project" value="UniProtKB-SubCell"/>
</dbReference>
<reference evidence="8 9" key="1">
    <citation type="journal article" date="2023" name="Sci. Data">
        <title>Genome assembly of the Korean intertidal mud-creeper Batillaria attramentaria.</title>
        <authorList>
            <person name="Patra A.K."/>
            <person name="Ho P.T."/>
            <person name="Jun S."/>
            <person name="Lee S.J."/>
            <person name="Kim Y."/>
            <person name="Won Y.J."/>
        </authorList>
    </citation>
    <scope>NUCLEOTIDE SEQUENCE [LARGE SCALE GENOMIC DNA]</scope>
    <source>
        <strain evidence="8">Wonlab-2016</strain>
    </source>
</reference>
<name>A0ABD0KW92_9CAEN</name>
<evidence type="ECO:0000256" key="1">
    <source>
        <dbReference type="ARBA" id="ARBA00004141"/>
    </source>
</evidence>
<sequence>MYPNQGMEIQGVNTTRNDLFPFSALRVLGSLQIAIGTVCIGLGILDLTLLLMNYDESLLKYSAQPDLQKAFDTLVSLTVASAPIWCGTWYVVTGSLGTCVSRERSHSLKFMKITFLVLSVLCAAFFAPACGVMSCIIAVIHHTLDYGDVIWLVPTAVAFLSFCEMGIAILSASVSCCCAPLRLAKVQTDPPKPPPDPQPVQQRSYPGPRRYPEPDFRHRPGEGYPVLRQLPPEPSYPYPPRSSGSMGYDRLRRWALPHDDVIY</sequence>
<protein>
    <recommendedName>
        <fullName evidence="10">Transmembrane protein</fullName>
    </recommendedName>
</protein>
<feature type="compositionally biased region" description="Pro residues" evidence="6">
    <location>
        <begin position="231"/>
        <end position="240"/>
    </location>
</feature>
<keyword evidence="9" id="KW-1185">Reference proteome</keyword>
<feature type="transmembrane region" description="Helical" evidence="7">
    <location>
        <begin position="74"/>
        <end position="92"/>
    </location>
</feature>
<comment type="subcellular location">
    <subcellularLocation>
        <location evidence="1">Membrane</location>
        <topology evidence="1">Multi-pass membrane protein</topology>
    </subcellularLocation>
</comment>
<keyword evidence="4 7" id="KW-1133">Transmembrane helix</keyword>
<evidence type="ECO:0008006" key="10">
    <source>
        <dbReference type="Google" id="ProtNLM"/>
    </source>
</evidence>
<dbReference type="InterPro" id="IPR007237">
    <property type="entry name" value="CD20-like"/>
</dbReference>
<evidence type="ECO:0000256" key="2">
    <source>
        <dbReference type="ARBA" id="ARBA00009565"/>
    </source>
</evidence>
<dbReference type="InterPro" id="IPR030417">
    <property type="entry name" value="MS4A"/>
</dbReference>
<proteinExistence type="inferred from homology"/>
<feature type="compositionally biased region" description="Basic and acidic residues" evidence="6">
    <location>
        <begin position="210"/>
        <end position="221"/>
    </location>
</feature>
<evidence type="ECO:0000256" key="7">
    <source>
        <dbReference type="SAM" id="Phobius"/>
    </source>
</evidence>
<keyword evidence="5 7" id="KW-0472">Membrane</keyword>
<evidence type="ECO:0000256" key="4">
    <source>
        <dbReference type="ARBA" id="ARBA00022989"/>
    </source>
</evidence>
<dbReference type="PANTHER" id="PTHR23320:SF170">
    <property type="entry name" value="MEMBRANE SPANNING 4-DOMAINS A12"/>
    <property type="match status" value="1"/>
</dbReference>
<evidence type="ECO:0000313" key="9">
    <source>
        <dbReference type="Proteomes" id="UP001519460"/>
    </source>
</evidence>
<gene>
    <name evidence="8" type="ORF">BaRGS_00017733</name>
</gene>
<feature type="region of interest" description="Disordered" evidence="6">
    <location>
        <begin position="188"/>
        <end position="249"/>
    </location>
</feature>